<evidence type="ECO:0000313" key="10">
    <source>
        <dbReference type="EMBL" id="AMY12873.1"/>
    </source>
</evidence>
<dbReference type="InterPro" id="IPR029060">
    <property type="entry name" value="PIN-like_dom_sf"/>
</dbReference>
<dbReference type="Pfam" id="PF01850">
    <property type="entry name" value="PIN"/>
    <property type="match status" value="1"/>
</dbReference>
<evidence type="ECO:0000256" key="3">
    <source>
        <dbReference type="ARBA" id="ARBA00022722"/>
    </source>
</evidence>
<protein>
    <recommendedName>
        <fullName evidence="8">Ribonuclease VapC</fullName>
        <shortName evidence="8">RNase VapC</shortName>
        <ecNumber evidence="8">3.1.-.-</ecNumber>
    </recommendedName>
    <alternativeName>
        <fullName evidence="8">Toxin VapC</fullName>
    </alternativeName>
</protein>
<evidence type="ECO:0000256" key="8">
    <source>
        <dbReference type="HAMAP-Rule" id="MF_00265"/>
    </source>
</evidence>
<proteinExistence type="inferred from homology"/>
<keyword evidence="3 8" id="KW-0540">Nuclease</keyword>
<evidence type="ECO:0000256" key="1">
    <source>
        <dbReference type="ARBA" id="ARBA00001946"/>
    </source>
</evidence>
<comment type="similarity">
    <text evidence="7 8">Belongs to the PINc/VapC protein family.</text>
</comment>
<keyword evidence="4 8" id="KW-0479">Metal-binding</keyword>
<keyword evidence="11" id="KW-1185">Reference proteome</keyword>
<dbReference type="EC" id="3.1.-.-" evidence="8"/>
<dbReference type="PANTHER" id="PTHR33653">
    <property type="entry name" value="RIBONUCLEASE VAPC2"/>
    <property type="match status" value="1"/>
</dbReference>
<dbReference type="InterPro" id="IPR050556">
    <property type="entry name" value="Type_II_TA_system_RNase"/>
</dbReference>
<dbReference type="EMBL" id="CP015136">
    <property type="protein sequence ID" value="AMY12873.1"/>
    <property type="molecule type" value="Genomic_DNA"/>
</dbReference>
<dbReference type="KEGG" id="abac:LuPra_06157"/>
<dbReference type="HAMAP" id="MF_00265">
    <property type="entry name" value="VapC_Nob1"/>
    <property type="match status" value="1"/>
</dbReference>
<keyword evidence="2 8" id="KW-1277">Toxin-antitoxin system</keyword>
<dbReference type="GO" id="GO:0000287">
    <property type="term" value="F:magnesium ion binding"/>
    <property type="evidence" value="ECO:0007669"/>
    <property type="project" value="UniProtKB-UniRule"/>
</dbReference>
<dbReference type="SUPFAM" id="SSF88723">
    <property type="entry name" value="PIN domain-like"/>
    <property type="match status" value="1"/>
</dbReference>
<dbReference type="Gene3D" id="3.40.50.1010">
    <property type="entry name" value="5'-nuclease"/>
    <property type="match status" value="1"/>
</dbReference>
<dbReference type="GO" id="GO:0004540">
    <property type="term" value="F:RNA nuclease activity"/>
    <property type="evidence" value="ECO:0007669"/>
    <property type="project" value="InterPro"/>
</dbReference>
<evidence type="ECO:0000256" key="5">
    <source>
        <dbReference type="ARBA" id="ARBA00022801"/>
    </source>
</evidence>
<keyword evidence="6 8" id="KW-0460">Magnesium</keyword>
<keyword evidence="8" id="KW-0800">Toxin</keyword>
<evidence type="ECO:0000313" key="11">
    <source>
        <dbReference type="Proteomes" id="UP000076079"/>
    </source>
</evidence>
<dbReference type="Proteomes" id="UP000076079">
    <property type="component" value="Chromosome"/>
</dbReference>
<feature type="domain" description="PIN" evidence="9">
    <location>
        <begin position="7"/>
        <end position="118"/>
    </location>
</feature>
<evidence type="ECO:0000256" key="7">
    <source>
        <dbReference type="ARBA" id="ARBA00038093"/>
    </source>
</evidence>
<dbReference type="AlphaFoldDB" id="A0A143PXH5"/>
<reference evidence="10 11" key="1">
    <citation type="journal article" date="2016" name="Genome Announc.">
        <title>First Complete Genome Sequence of a Subdivision 6 Acidobacterium Strain.</title>
        <authorList>
            <person name="Huang S."/>
            <person name="Vieira S."/>
            <person name="Bunk B."/>
            <person name="Riedel T."/>
            <person name="Sproer C."/>
            <person name="Overmann J."/>
        </authorList>
    </citation>
    <scope>NUCLEOTIDE SEQUENCE [LARGE SCALE GENOMIC DNA]</scope>
    <source>
        <strain evidence="11">DSM 100886 HEG_-6_39</strain>
    </source>
</reference>
<dbReference type="PANTHER" id="PTHR33653:SF1">
    <property type="entry name" value="RIBONUCLEASE VAPC2"/>
    <property type="match status" value="1"/>
</dbReference>
<comment type="function">
    <text evidence="8">Toxic component of a toxin-antitoxin (TA) system. An RNase.</text>
</comment>
<evidence type="ECO:0000259" key="9">
    <source>
        <dbReference type="Pfam" id="PF01850"/>
    </source>
</evidence>
<dbReference type="InterPro" id="IPR022907">
    <property type="entry name" value="VapC_family"/>
</dbReference>
<accession>A0A143PXH5</accession>
<feature type="binding site" evidence="8">
    <location>
        <position position="8"/>
    </location>
    <ligand>
        <name>Mg(2+)</name>
        <dbReference type="ChEBI" id="CHEBI:18420"/>
    </ligand>
</feature>
<dbReference type="OrthoDB" id="3078578at2"/>
<dbReference type="RefSeq" id="WP_157899883.1">
    <property type="nucleotide sequence ID" value="NZ_CP015136.1"/>
</dbReference>
<sequence length="125" mass="13145">MTTPVHLDTSFLVRSVCPENVEAASLLEWLEQGRPVMISAMVWAEFLCGPLTDGQRTLAMQVVGEPVAVGGREAELAARLYNTSGRRRGSLADCLIAAAAIEGGAPLATADNSFARFADAGLLLA</sequence>
<gene>
    <name evidence="8" type="primary">vapC</name>
    <name evidence="10" type="ORF">LuPra_06157</name>
</gene>
<evidence type="ECO:0000256" key="6">
    <source>
        <dbReference type="ARBA" id="ARBA00022842"/>
    </source>
</evidence>
<feature type="binding site" evidence="8">
    <location>
        <position position="93"/>
    </location>
    <ligand>
        <name>Mg(2+)</name>
        <dbReference type="ChEBI" id="CHEBI:18420"/>
    </ligand>
</feature>
<comment type="cofactor">
    <cofactor evidence="1 8">
        <name>Mg(2+)</name>
        <dbReference type="ChEBI" id="CHEBI:18420"/>
    </cofactor>
</comment>
<keyword evidence="5 8" id="KW-0378">Hydrolase</keyword>
<organism evidence="10 11">
    <name type="scientific">Luteitalea pratensis</name>
    <dbReference type="NCBI Taxonomy" id="1855912"/>
    <lineage>
        <taxon>Bacteria</taxon>
        <taxon>Pseudomonadati</taxon>
        <taxon>Acidobacteriota</taxon>
        <taxon>Vicinamibacteria</taxon>
        <taxon>Vicinamibacterales</taxon>
        <taxon>Vicinamibacteraceae</taxon>
        <taxon>Luteitalea</taxon>
    </lineage>
</organism>
<evidence type="ECO:0000256" key="4">
    <source>
        <dbReference type="ARBA" id="ARBA00022723"/>
    </source>
</evidence>
<name>A0A143PXH5_LUTPR</name>
<evidence type="ECO:0000256" key="2">
    <source>
        <dbReference type="ARBA" id="ARBA00022649"/>
    </source>
</evidence>
<dbReference type="InterPro" id="IPR002716">
    <property type="entry name" value="PIN_dom"/>
</dbReference>
<reference evidence="11" key="2">
    <citation type="submission" date="2016-04" db="EMBL/GenBank/DDBJ databases">
        <title>First Complete Genome Sequence of a Subdivision 6 Acidobacterium.</title>
        <authorList>
            <person name="Huang S."/>
            <person name="Vieira S."/>
            <person name="Bunk B."/>
            <person name="Riedel T."/>
            <person name="Sproeer C."/>
            <person name="Overmann J."/>
        </authorList>
    </citation>
    <scope>NUCLEOTIDE SEQUENCE [LARGE SCALE GENOMIC DNA]</scope>
    <source>
        <strain evidence="11">DSM 100886 HEG_-6_39</strain>
    </source>
</reference>
<dbReference type="GO" id="GO:0016787">
    <property type="term" value="F:hydrolase activity"/>
    <property type="evidence" value="ECO:0007669"/>
    <property type="project" value="UniProtKB-KW"/>
</dbReference>
<dbReference type="GO" id="GO:0090729">
    <property type="term" value="F:toxin activity"/>
    <property type="evidence" value="ECO:0007669"/>
    <property type="project" value="UniProtKB-KW"/>
</dbReference>